<sequence>MSLVLLLLAQFKYLIPLKQQLSHRFFIIFPQSRASRNSLFVDLEPKVKEEIKSILQSEPDLQQLYSYFSILRIIAHLLLSGFFVIYIFIWLQ</sequence>
<feature type="transmembrane region" description="Helical" evidence="1">
    <location>
        <begin position="65"/>
        <end position="91"/>
    </location>
</feature>
<dbReference type="EMBL" id="JAATLK010000001">
    <property type="protein sequence ID" value="NIZ47521.1"/>
    <property type="molecule type" value="Genomic_DNA"/>
</dbReference>
<protein>
    <submittedName>
        <fullName evidence="2">Uncharacterized protein</fullName>
    </submittedName>
</protein>
<accession>A0A968KTL7</accession>
<keyword evidence="1" id="KW-0812">Transmembrane</keyword>
<dbReference type="Proteomes" id="UP000752013">
    <property type="component" value="Unassembled WGS sequence"/>
</dbReference>
<dbReference type="AlphaFoldDB" id="A0A968KTL7"/>
<evidence type="ECO:0000256" key="1">
    <source>
        <dbReference type="SAM" id="Phobius"/>
    </source>
</evidence>
<evidence type="ECO:0000313" key="3">
    <source>
        <dbReference type="Proteomes" id="UP000752013"/>
    </source>
</evidence>
<gene>
    <name evidence="2" type="ORF">HCT46_06305</name>
</gene>
<proteinExistence type="predicted"/>
<keyword evidence="1" id="KW-0472">Membrane</keyword>
<keyword evidence="3" id="KW-1185">Reference proteome</keyword>
<name>A0A968KTL7_9SPIO</name>
<dbReference type="RefSeq" id="WP_167703948.1">
    <property type="nucleotide sequence ID" value="NZ_CP118168.1"/>
</dbReference>
<keyword evidence="1" id="KW-1133">Transmembrane helix</keyword>
<comment type="caution">
    <text evidence="2">The sequence shown here is derived from an EMBL/GenBank/DDBJ whole genome shotgun (WGS) entry which is preliminary data.</text>
</comment>
<organism evidence="2 3">
    <name type="scientific">Entomospira nematocerorum</name>
    <dbReference type="NCBI Taxonomy" id="2719987"/>
    <lineage>
        <taxon>Bacteria</taxon>
        <taxon>Pseudomonadati</taxon>
        <taxon>Spirochaetota</taxon>
        <taxon>Spirochaetia</taxon>
        <taxon>Spirochaetales</taxon>
        <taxon>Spirochaetaceae</taxon>
        <taxon>Entomospira</taxon>
    </lineage>
</organism>
<reference evidence="2" key="1">
    <citation type="submission" date="2020-03" db="EMBL/GenBank/DDBJ databases">
        <title>Spirochaetal bacteria isolated from arthropods constitute a novel genus Entomospira genus novum within the order Spirochaetales.</title>
        <authorList>
            <person name="Grana-Miraglia L."/>
            <person name="Sikutova S."/>
            <person name="Fingerle V."/>
            <person name="Sing A."/>
            <person name="Castillo-Ramirez S."/>
            <person name="Margos G."/>
            <person name="Rudolf I."/>
        </authorList>
    </citation>
    <scope>NUCLEOTIDE SEQUENCE</scope>
    <source>
        <strain evidence="2">BR208</strain>
    </source>
</reference>
<evidence type="ECO:0000313" key="2">
    <source>
        <dbReference type="EMBL" id="NIZ47521.1"/>
    </source>
</evidence>